<gene>
    <name evidence="1" type="ORF">CDAR_427851</name>
</gene>
<evidence type="ECO:0000313" key="1">
    <source>
        <dbReference type="EMBL" id="GIY05809.1"/>
    </source>
</evidence>
<name>A0AAV4Q8S7_9ARAC</name>
<evidence type="ECO:0000313" key="2">
    <source>
        <dbReference type="Proteomes" id="UP001054837"/>
    </source>
</evidence>
<dbReference type="EMBL" id="BPLQ01004125">
    <property type="protein sequence ID" value="GIY05809.1"/>
    <property type="molecule type" value="Genomic_DNA"/>
</dbReference>
<dbReference type="AlphaFoldDB" id="A0AAV4Q8S7"/>
<accession>A0AAV4Q8S7</accession>
<protein>
    <submittedName>
        <fullName evidence="1">Uncharacterized protein</fullName>
    </submittedName>
</protein>
<sequence>MNNGFRCSHVLMFVHIIERSFATAIPQMKISASLSDKDYSQTTLNSEAINVSNKFKNLPQDIDEDGNLAQSPSFPPKYAPITVRSFVRQA</sequence>
<reference evidence="1 2" key="1">
    <citation type="submission" date="2021-06" db="EMBL/GenBank/DDBJ databases">
        <title>Caerostris darwini draft genome.</title>
        <authorList>
            <person name="Kono N."/>
            <person name="Arakawa K."/>
        </authorList>
    </citation>
    <scope>NUCLEOTIDE SEQUENCE [LARGE SCALE GENOMIC DNA]</scope>
</reference>
<organism evidence="1 2">
    <name type="scientific">Caerostris darwini</name>
    <dbReference type="NCBI Taxonomy" id="1538125"/>
    <lineage>
        <taxon>Eukaryota</taxon>
        <taxon>Metazoa</taxon>
        <taxon>Ecdysozoa</taxon>
        <taxon>Arthropoda</taxon>
        <taxon>Chelicerata</taxon>
        <taxon>Arachnida</taxon>
        <taxon>Araneae</taxon>
        <taxon>Araneomorphae</taxon>
        <taxon>Entelegynae</taxon>
        <taxon>Araneoidea</taxon>
        <taxon>Araneidae</taxon>
        <taxon>Caerostris</taxon>
    </lineage>
</organism>
<dbReference type="Proteomes" id="UP001054837">
    <property type="component" value="Unassembled WGS sequence"/>
</dbReference>
<keyword evidence="2" id="KW-1185">Reference proteome</keyword>
<comment type="caution">
    <text evidence="1">The sequence shown here is derived from an EMBL/GenBank/DDBJ whole genome shotgun (WGS) entry which is preliminary data.</text>
</comment>
<proteinExistence type="predicted"/>